<comment type="caution">
    <text evidence="2">The sequence shown here is derived from an EMBL/GenBank/DDBJ whole genome shotgun (WGS) entry which is preliminary data.</text>
</comment>
<keyword evidence="1" id="KW-0812">Transmembrane</keyword>
<feature type="transmembrane region" description="Helical" evidence="1">
    <location>
        <begin position="330"/>
        <end position="351"/>
    </location>
</feature>
<dbReference type="AlphaFoldDB" id="A0A8G1UPX9"/>
<evidence type="ECO:0000256" key="1">
    <source>
        <dbReference type="SAM" id="Phobius"/>
    </source>
</evidence>
<feature type="transmembrane region" description="Helical" evidence="1">
    <location>
        <begin position="523"/>
        <end position="544"/>
    </location>
</feature>
<feature type="transmembrane region" description="Helical" evidence="1">
    <location>
        <begin position="441"/>
        <end position="460"/>
    </location>
</feature>
<proteinExistence type="predicted"/>
<keyword evidence="1" id="KW-0472">Membrane</keyword>
<feature type="transmembrane region" description="Helical" evidence="1">
    <location>
        <begin position="372"/>
        <end position="398"/>
    </location>
</feature>
<name>A0A8G1UPX9_9ACTN</name>
<dbReference type="OrthoDB" id="3865665at2"/>
<feature type="transmembrane region" description="Helical" evidence="1">
    <location>
        <begin position="404"/>
        <end position="429"/>
    </location>
</feature>
<reference evidence="2 3" key="1">
    <citation type="submission" date="2018-11" db="EMBL/GenBank/DDBJ databases">
        <title>Sequencing the genomes of 1000 actinobacteria strains.</title>
        <authorList>
            <person name="Klenk H.-P."/>
        </authorList>
    </citation>
    <scope>NUCLEOTIDE SEQUENCE [LARGE SCALE GENOMIC DNA]</scope>
    <source>
        <strain evidence="2 3">DSM 44780</strain>
    </source>
</reference>
<protein>
    <submittedName>
        <fullName evidence="2">Putative ABC transport system permease protein</fullName>
    </submittedName>
</protein>
<evidence type="ECO:0000313" key="3">
    <source>
        <dbReference type="Proteomes" id="UP000267408"/>
    </source>
</evidence>
<gene>
    <name evidence="2" type="ORF">EDD39_5165</name>
</gene>
<dbReference type="PANTHER" id="PTHR30572:SF4">
    <property type="entry name" value="ABC TRANSPORTER PERMEASE YTRF"/>
    <property type="match status" value="1"/>
</dbReference>
<dbReference type="EMBL" id="RJVJ01000001">
    <property type="protein sequence ID" value="ROR46874.1"/>
    <property type="molecule type" value="Genomic_DNA"/>
</dbReference>
<dbReference type="RefSeq" id="WP_148089522.1">
    <property type="nucleotide sequence ID" value="NZ_RJVJ01000001.1"/>
</dbReference>
<accession>A0A8G1UPX9</accession>
<feature type="transmembrane region" description="Helical" evidence="1">
    <location>
        <begin position="865"/>
        <end position="886"/>
    </location>
</feature>
<organism evidence="2 3">
    <name type="scientific">Kitasatospora cineracea</name>
    <dbReference type="NCBI Taxonomy" id="88074"/>
    <lineage>
        <taxon>Bacteria</taxon>
        <taxon>Bacillati</taxon>
        <taxon>Actinomycetota</taxon>
        <taxon>Actinomycetes</taxon>
        <taxon>Kitasatosporales</taxon>
        <taxon>Streptomycetaceae</taxon>
        <taxon>Kitasatospora</taxon>
    </lineage>
</organism>
<dbReference type="GO" id="GO:0005886">
    <property type="term" value="C:plasma membrane"/>
    <property type="evidence" value="ECO:0007669"/>
    <property type="project" value="TreeGrafter"/>
</dbReference>
<keyword evidence="1" id="KW-1133">Transmembrane helix</keyword>
<feature type="transmembrane region" description="Helical" evidence="1">
    <location>
        <begin position="472"/>
        <end position="493"/>
    </location>
</feature>
<dbReference type="Proteomes" id="UP000267408">
    <property type="component" value="Unassembled WGS sequence"/>
</dbReference>
<feature type="transmembrane region" description="Helical" evidence="1">
    <location>
        <begin position="766"/>
        <end position="789"/>
    </location>
</feature>
<feature type="transmembrane region" description="Helical" evidence="1">
    <location>
        <begin position="810"/>
        <end position="840"/>
    </location>
</feature>
<dbReference type="GO" id="GO:0022857">
    <property type="term" value="F:transmembrane transporter activity"/>
    <property type="evidence" value="ECO:0007669"/>
    <property type="project" value="TreeGrafter"/>
</dbReference>
<dbReference type="PANTHER" id="PTHR30572">
    <property type="entry name" value="MEMBRANE COMPONENT OF TRANSPORTER-RELATED"/>
    <property type="match status" value="1"/>
</dbReference>
<sequence length="902" mass="90903">MRTPPAVAPWVRTRLRAARASAWLTAALVLVAVFLAAALPRALDRSADGALREQLRAGGRDGAVLTATSLRLGAQGAGSPAEQLDVLAQELVRRVAEPLRPTGLGAVYGSTTSADRSLPGPELPRPNGMAPVLGLAYLHGVDARSALAAGRWPAATDGADFEVALSEQVARTFGVSVGAVLDAGTDTSMSPPRHFRATVVGLFAAADPASQFWAGTDCLVRACLSSTVALGERTQYWRAAALVGPGELADLGFWSGKSPQDFVRVPVDVSAARADQLPRWRAAVGSLTGGPQRTALQVAAERPDVQVRSQLSALLGTAAERQSAVAPLSVLGPAGAAGVALTVLLLAAVLAGERRAGELRLLRARGASRGGVLRRLLGESAATTLPAAALGTALALLLLPSPRWGGAVLAAGVTAAVALLVFPLRAALFPHAGAAAGRRRVVAELSVLALAVAAVVAVRQRGVTPAGAGVDLLLVAAPLLIALAGAVLLARLLPPLVGAVSRWAARRPGAVGFLALARASRPAVLPLLALLLAVTTAGFGATVLSSVDAGRLRAVRAETGADARVTARAVLPDGFAEAAAALPGVRAGVSAWTDRTASVAAPDGTVLSEVTLLVVDPQQYAALARRNGQPAIDPAPLSGGGADWAPALVSPGLAGRLGPGAHPLHTGRSVVSFRPAGVLPAGGAPALGTGEAVVLPARQASAQVPALAGANLWLGSGELRTAQVRGLLQRLDPAAAPDGGAYAVRTGAEERERLAADPLQRSAARVFSWSVLAAGVFAAGAVLLTLVRSGPERAAVLARLRTMGLRPRQGLAVILLESLPTALGAAVAGALLATAATLLLGPAVDLSALVGVPAPGGVAPSARSVLTWSAALAVLFAATALAEALVSGRRQITVELRAGEDR</sequence>
<evidence type="ECO:0000313" key="2">
    <source>
        <dbReference type="EMBL" id="ROR46874.1"/>
    </source>
</evidence>
<dbReference type="InterPro" id="IPR050250">
    <property type="entry name" value="Macrolide_Exporter_MacB"/>
</dbReference>